<evidence type="ECO:0000256" key="1">
    <source>
        <dbReference type="PROSITE-ProRule" id="PRU00175"/>
    </source>
</evidence>
<keyword evidence="1" id="KW-0863">Zinc-finger</keyword>
<reference evidence="3" key="1">
    <citation type="journal article" date="2020" name="Stud. Mycol.">
        <title>101 Dothideomycetes genomes: a test case for predicting lifestyles and emergence of pathogens.</title>
        <authorList>
            <person name="Haridas S."/>
            <person name="Albert R."/>
            <person name="Binder M."/>
            <person name="Bloem J."/>
            <person name="Labutti K."/>
            <person name="Salamov A."/>
            <person name="Andreopoulos B."/>
            <person name="Baker S."/>
            <person name="Barry K."/>
            <person name="Bills G."/>
            <person name="Bluhm B."/>
            <person name="Cannon C."/>
            <person name="Castanera R."/>
            <person name="Culley D."/>
            <person name="Daum C."/>
            <person name="Ezra D."/>
            <person name="Gonzalez J."/>
            <person name="Henrissat B."/>
            <person name="Kuo A."/>
            <person name="Liang C."/>
            <person name="Lipzen A."/>
            <person name="Lutzoni F."/>
            <person name="Magnuson J."/>
            <person name="Mondo S."/>
            <person name="Nolan M."/>
            <person name="Ohm R."/>
            <person name="Pangilinan J."/>
            <person name="Park H.-J."/>
            <person name="Ramirez L."/>
            <person name="Alfaro M."/>
            <person name="Sun H."/>
            <person name="Tritt A."/>
            <person name="Yoshinaga Y."/>
            <person name="Zwiers L.-H."/>
            <person name="Turgeon B."/>
            <person name="Goodwin S."/>
            <person name="Spatafora J."/>
            <person name="Crous P."/>
            <person name="Grigoriev I."/>
        </authorList>
    </citation>
    <scope>NUCLEOTIDE SEQUENCE</scope>
    <source>
        <strain evidence="3">CBS 116005</strain>
    </source>
</reference>
<sequence>MHQLWLSRWAPIPGSPRYDNAVALIGAVPVERVEALRAERQEEEEPICCHCLDELSARPVVCLPCGHTFHSVCADTWKLHCRLLGMKFICPYDWRDGYTGQVVEEERRGGS</sequence>
<dbReference type="GO" id="GO:0008270">
    <property type="term" value="F:zinc ion binding"/>
    <property type="evidence" value="ECO:0007669"/>
    <property type="project" value="UniProtKB-KW"/>
</dbReference>
<dbReference type="OrthoDB" id="78340at2759"/>
<gene>
    <name evidence="3" type="ORF">EJ03DRAFT_70646</name>
</gene>
<protein>
    <recommendedName>
        <fullName evidence="2">RING-type domain-containing protein</fullName>
    </recommendedName>
</protein>
<dbReference type="SUPFAM" id="SSF57850">
    <property type="entry name" value="RING/U-box"/>
    <property type="match status" value="1"/>
</dbReference>
<accession>A0A6G1LMS6</accession>
<dbReference type="Proteomes" id="UP000799436">
    <property type="component" value="Unassembled WGS sequence"/>
</dbReference>
<keyword evidence="1" id="KW-0479">Metal-binding</keyword>
<name>A0A6G1LMS6_9PEZI</name>
<dbReference type="EMBL" id="ML995809">
    <property type="protein sequence ID" value="KAF2773862.1"/>
    <property type="molecule type" value="Genomic_DNA"/>
</dbReference>
<keyword evidence="4" id="KW-1185">Reference proteome</keyword>
<dbReference type="Gene3D" id="3.30.40.10">
    <property type="entry name" value="Zinc/RING finger domain, C3HC4 (zinc finger)"/>
    <property type="match status" value="1"/>
</dbReference>
<dbReference type="InterPro" id="IPR013083">
    <property type="entry name" value="Znf_RING/FYVE/PHD"/>
</dbReference>
<dbReference type="PROSITE" id="PS50089">
    <property type="entry name" value="ZF_RING_2"/>
    <property type="match status" value="1"/>
</dbReference>
<keyword evidence="1" id="KW-0862">Zinc</keyword>
<evidence type="ECO:0000259" key="2">
    <source>
        <dbReference type="PROSITE" id="PS50089"/>
    </source>
</evidence>
<dbReference type="InterPro" id="IPR001841">
    <property type="entry name" value="Znf_RING"/>
</dbReference>
<feature type="domain" description="RING-type" evidence="2">
    <location>
        <begin position="48"/>
        <end position="93"/>
    </location>
</feature>
<evidence type="ECO:0000313" key="3">
    <source>
        <dbReference type="EMBL" id="KAF2773862.1"/>
    </source>
</evidence>
<organism evidence="3 4">
    <name type="scientific">Teratosphaeria nubilosa</name>
    <dbReference type="NCBI Taxonomy" id="161662"/>
    <lineage>
        <taxon>Eukaryota</taxon>
        <taxon>Fungi</taxon>
        <taxon>Dikarya</taxon>
        <taxon>Ascomycota</taxon>
        <taxon>Pezizomycotina</taxon>
        <taxon>Dothideomycetes</taxon>
        <taxon>Dothideomycetidae</taxon>
        <taxon>Mycosphaerellales</taxon>
        <taxon>Teratosphaeriaceae</taxon>
        <taxon>Teratosphaeria</taxon>
    </lineage>
</organism>
<evidence type="ECO:0000313" key="4">
    <source>
        <dbReference type="Proteomes" id="UP000799436"/>
    </source>
</evidence>
<proteinExistence type="predicted"/>
<dbReference type="AlphaFoldDB" id="A0A6G1LMS6"/>